<organism evidence="1">
    <name type="scientific">Oryza sativa subsp. japonica</name>
    <name type="common">Rice</name>
    <dbReference type="NCBI Taxonomy" id="39947"/>
    <lineage>
        <taxon>Eukaryota</taxon>
        <taxon>Viridiplantae</taxon>
        <taxon>Streptophyta</taxon>
        <taxon>Embryophyta</taxon>
        <taxon>Tracheophyta</taxon>
        <taxon>Spermatophyta</taxon>
        <taxon>Magnoliopsida</taxon>
        <taxon>Liliopsida</taxon>
        <taxon>Poales</taxon>
        <taxon>Poaceae</taxon>
        <taxon>BOP clade</taxon>
        <taxon>Oryzoideae</taxon>
        <taxon>Oryzeae</taxon>
        <taxon>Oryzinae</taxon>
        <taxon>Oryza</taxon>
        <taxon>Oryza sativa</taxon>
    </lineage>
</organism>
<protein>
    <submittedName>
        <fullName evidence="1">Uncharacterized protein</fullName>
    </submittedName>
</protein>
<dbReference type="Gramene" id="Os02t0253800-01">
    <property type="protein sequence ID" value="Os02t0253800-01"/>
    <property type="gene ID" value="Os02g0253800"/>
</dbReference>
<accession>A0A8J8YIJ2</accession>
<dbReference type="Proteomes" id="UP000007752">
    <property type="component" value="Chromosome 2"/>
</dbReference>
<dbReference type="EMBL" id="CM000139">
    <property type="protein sequence ID" value="EEE56676.1"/>
    <property type="molecule type" value="Genomic_DNA"/>
</dbReference>
<sequence length="53" mass="5763">MAAPPVMEVDSPTTGDEEDEGVFILLKKMETGLFSWSLGMLHPTVLACCTLLH</sequence>
<gene>
    <name evidence="1" type="ORF">OsJ_06114</name>
</gene>
<reference evidence="1" key="1">
    <citation type="journal article" date="2005" name="PLoS Biol.">
        <title>The genomes of Oryza sativa: a history of duplications.</title>
        <authorList>
            <person name="Yu J."/>
            <person name="Wang J."/>
            <person name="Lin W."/>
            <person name="Li S."/>
            <person name="Li H."/>
            <person name="Zhou J."/>
            <person name="Ni P."/>
            <person name="Dong W."/>
            <person name="Hu S."/>
            <person name="Zeng C."/>
            <person name="Zhang J."/>
            <person name="Zhang Y."/>
            <person name="Li R."/>
            <person name="Xu Z."/>
            <person name="Li S."/>
            <person name="Li X."/>
            <person name="Zheng H."/>
            <person name="Cong L."/>
            <person name="Lin L."/>
            <person name="Yin J."/>
            <person name="Geng J."/>
            <person name="Li G."/>
            <person name="Shi J."/>
            <person name="Liu J."/>
            <person name="Lv H."/>
            <person name="Li J."/>
            <person name="Wang J."/>
            <person name="Deng Y."/>
            <person name="Ran L."/>
            <person name="Shi X."/>
            <person name="Wang X."/>
            <person name="Wu Q."/>
            <person name="Li C."/>
            <person name="Ren X."/>
            <person name="Wang J."/>
            <person name="Wang X."/>
            <person name="Li D."/>
            <person name="Liu D."/>
            <person name="Zhang X."/>
            <person name="Ji Z."/>
            <person name="Zhao W."/>
            <person name="Sun Y."/>
            <person name="Zhang Z."/>
            <person name="Bao J."/>
            <person name="Han Y."/>
            <person name="Dong L."/>
            <person name="Ji J."/>
            <person name="Chen P."/>
            <person name="Wu S."/>
            <person name="Liu J."/>
            <person name="Xiao Y."/>
            <person name="Bu D."/>
            <person name="Tan J."/>
            <person name="Yang L."/>
            <person name="Ye C."/>
            <person name="Zhang J."/>
            <person name="Xu J."/>
            <person name="Zhou Y."/>
            <person name="Yu Y."/>
            <person name="Zhang B."/>
            <person name="Zhuang S."/>
            <person name="Wei H."/>
            <person name="Liu B."/>
            <person name="Lei M."/>
            <person name="Yu H."/>
            <person name="Li Y."/>
            <person name="Xu H."/>
            <person name="Wei S."/>
            <person name="He X."/>
            <person name="Fang L."/>
            <person name="Zhang Z."/>
            <person name="Zhang Y."/>
            <person name="Huang X."/>
            <person name="Su Z."/>
            <person name="Tong W."/>
            <person name="Li J."/>
            <person name="Tong Z."/>
            <person name="Li S."/>
            <person name="Ye J."/>
            <person name="Wang L."/>
            <person name="Fang L."/>
            <person name="Lei T."/>
            <person name="Chen C."/>
            <person name="Chen H."/>
            <person name="Xu Z."/>
            <person name="Li H."/>
            <person name="Huang H."/>
            <person name="Zhang F."/>
            <person name="Xu H."/>
            <person name="Li N."/>
            <person name="Zhao C."/>
            <person name="Li S."/>
            <person name="Dong L."/>
            <person name="Huang Y."/>
            <person name="Li L."/>
            <person name="Xi Y."/>
            <person name="Qi Q."/>
            <person name="Li W."/>
            <person name="Zhang B."/>
            <person name="Hu W."/>
            <person name="Zhang Y."/>
            <person name="Tian X."/>
            <person name="Jiao Y."/>
            <person name="Liang X."/>
            <person name="Jin J."/>
            <person name="Gao L."/>
            <person name="Zheng W."/>
            <person name="Hao B."/>
            <person name="Liu S."/>
            <person name="Wang W."/>
            <person name="Yuan L."/>
            <person name="Cao M."/>
            <person name="McDermott J."/>
            <person name="Samudrala R."/>
            <person name="Wang J."/>
            <person name="Wong G.K."/>
            <person name="Yang H."/>
        </authorList>
    </citation>
    <scope>NUCLEOTIDE SEQUENCE [LARGE SCALE GENOMIC DNA]</scope>
</reference>
<dbReference type="AlphaFoldDB" id="A0A8J8YIJ2"/>
<reference evidence="1" key="2">
    <citation type="submission" date="2008-12" db="EMBL/GenBank/DDBJ databases">
        <title>Improved gene annotation of the rice (Oryza sativa) genomes.</title>
        <authorList>
            <person name="Wang J."/>
            <person name="Li R."/>
            <person name="Fan W."/>
            <person name="Huang Q."/>
            <person name="Zhang J."/>
            <person name="Zhou Y."/>
            <person name="Hu Y."/>
            <person name="Zi S."/>
            <person name="Li J."/>
            <person name="Ni P."/>
            <person name="Zheng H."/>
            <person name="Zhang Y."/>
            <person name="Zhao M."/>
            <person name="Hao Q."/>
            <person name="McDermott J."/>
            <person name="Samudrala R."/>
            <person name="Kristiansen K."/>
            <person name="Wong G.K.-S."/>
        </authorList>
    </citation>
    <scope>NUCLEOTIDE SEQUENCE</scope>
</reference>
<proteinExistence type="predicted"/>
<name>A0A8J8YIJ2_ORYSJ</name>
<dbReference type="HOGENOM" id="CLU_3072053_0_0_1"/>
<evidence type="ECO:0000313" key="1">
    <source>
        <dbReference type="EMBL" id="EEE56676.1"/>
    </source>
</evidence>